<accession>A0A3N4KHL9</accession>
<gene>
    <name evidence="2" type="ORF">P167DRAFT_607559</name>
</gene>
<organism evidence="2 3">
    <name type="scientific">Morchella conica CCBAS932</name>
    <dbReference type="NCBI Taxonomy" id="1392247"/>
    <lineage>
        <taxon>Eukaryota</taxon>
        <taxon>Fungi</taxon>
        <taxon>Dikarya</taxon>
        <taxon>Ascomycota</taxon>
        <taxon>Pezizomycotina</taxon>
        <taxon>Pezizomycetes</taxon>
        <taxon>Pezizales</taxon>
        <taxon>Morchellaceae</taxon>
        <taxon>Morchella</taxon>
    </lineage>
</organism>
<evidence type="ECO:0000313" key="2">
    <source>
        <dbReference type="EMBL" id="RPB10053.1"/>
    </source>
</evidence>
<protein>
    <submittedName>
        <fullName evidence="2">Uncharacterized protein</fullName>
    </submittedName>
</protein>
<proteinExistence type="predicted"/>
<feature type="region of interest" description="Disordered" evidence="1">
    <location>
        <begin position="119"/>
        <end position="142"/>
    </location>
</feature>
<evidence type="ECO:0000313" key="3">
    <source>
        <dbReference type="Proteomes" id="UP000277580"/>
    </source>
</evidence>
<name>A0A3N4KHL9_9PEZI</name>
<keyword evidence="3" id="KW-1185">Reference proteome</keyword>
<dbReference type="AlphaFoldDB" id="A0A3N4KHL9"/>
<feature type="region of interest" description="Disordered" evidence="1">
    <location>
        <begin position="189"/>
        <end position="258"/>
    </location>
</feature>
<reference evidence="2 3" key="1">
    <citation type="journal article" date="2018" name="Nat. Ecol. Evol.">
        <title>Pezizomycetes genomes reveal the molecular basis of ectomycorrhizal truffle lifestyle.</title>
        <authorList>
            <person name="Murat C."/>
            <person name="Payen T."/>
            <person name="Noel B."/>
            <person name="Kuo A."/>
            <person name="Morin E."/>
            <person name="Chen J."/>
            <person name="Kohler A."/>
            <person name="Krizsan K."/>
            <person name="Balestrini R."/>
            <person name="Da Silva C."/>
            <person name="Montanini B."/>
            <person name="Hainaut M."/>
            <person name="Levati E."/>
            <person name="Barry K.W."/>
            <person name="Belfiori B."/>
            <person name="Cichocki N."/>
            <person name="Clum A."/>
            <person name="Dockter R.B."/>
            <person name="Fauchery L."/>
            <person name="Guy J."/>
            <person name="Iotti M."/>
            <person name="Le Tacon F."/>
            <person name="Lindquist E.A."/>
            <person name="Lipzen A."/>
            <person name="Malagnac F."/>
            <person name="Mello A."/>
            <person name="Molinier V."/>
            <person name="Miyauchi S."/>
            <person name="Poulain J."/>
            <person name="Riccioni C."/>
            <person name="Rubini A."/>
            <person name="Sitrit Y."/>
            <person name="Splivallo R."/>
            <person name="Traeger S."/>
            <person name="Wang M."/>
            <person name="Zifcakova L."/>
            <person name="Wipf D."/>
            <person name="Zambonelli A."/>
            <person name="Paolocci F."/>
            <person name="Nowrousian M."/>
            <person name="Ottonello S."/>
            <person name="Baldrian P."/>
            <person name="Spatafora J.W."/>
            <person name="Henrissat B."/>
            <person name="Nagy L.G."/>
            <person name="Aury J.M."/>
            <person name="Wincker P."/>
            <person name="Grigoriev I.V."/>
            <person name="Bonfante P."/>
            <person name="Martin F.M."/>
        </authorList>
    </citation>
    <scope>NUCLEOTIDE SEQUENCE [LARGE SCALE GENOMIC DNA]</scope>
    <source>
        <strain evidence="2 3">CCBAS932</strain>
    </source>
</reference>
<evidence type="ECO:0000256" key="1">
    <source>
        <dbReference type="SAM" id="MobiDB-lite"/>
    </source>
</evidence>
<sequence>MVVTRTYLCPLRGNHSNPNHICKRLRHKTLKLLKRHIFRCHIKHLHCSRCGKRFGFNYEKARHEAGLACKGVILEEPASQVLLDLVEKLKACRGGWDHLLFDENGKYVYDYEMAIISPPATGPTSQKSNHSNEPNASTTGHQHRNLKYSHSIQNGTYAELAHPNRISIASTTGASLQLVECPVRSSTVQTSSFYNRPSSSPEDCSEEPSASDDDDNYGSEAEVDGEFEWETEPTPEATGFHEVDPSPEVNSEEPVALGNDNGQPVWNDFDFSGSPIDFIATGYPLQDNFTEPASIVPHAMGIDQWGGYTKLLQTPLIDMDMSMDISLDDGPKQYITTTRIMDMSPEPSFPQCQWDTMGARHIQVCLGVRPGINQLHNDPSAGVNPKDIFHDHQR</sequence>
<dbReference type="EMBL" id="ML119146">
    <property type="protein sequence ID" value="RPB10053.1"/>
    <property type="molecule type" value="Genomic_DNA"/>
</dbReference>
<feature type="compositionally biased region" description="Polar residues" evidence="1">
    <location>
        <begin position="122"/>
        <end position="140"/>
    </location>
</feature>
<dbReference type="InParanoid" id="A0A3N4KHL9"/>
<dbReference type="OrthoDB" id="10582765at2759"/>
<feature type="compositionally biased region" description="Acidic residues" evidence="1">
    <location>
        <begin position="203"/>
        <end position="233"/>
    </location>
</feature>
<dbReference type="Proteomes" id="UP000277580">
    <property type="component" value="Unassembled WGS sequence"/>
</dbReference>